<dbReference type="InterPro" id="IPR001895">
    <property type="entry name" value="RASGEF_cat_dom"/>
</dbReference>
<dbReference type="PROSITE" id="PS50212">
    <property type="entry name" value="RASGEF_NTER"/>
    <property type="match status" value="1"/>
</dbReference>
<dbReference type="GO" id="GO:0005085">
    <property type="term" value="F:guanyl-nucleotide exchange factor activity"/>
    <property type="evidence" value="ECO:0007669"/>
    <property type="project" value="UniProtKB-KW"/>
</dbReference>
<feature type="domain" description="Phorbol-ester/DAG-type" evidence="10">
    <location>
        <begin position="574"/>
        <end position="624"/>
    </location>
</feature>
<dbReference type="PANTHER" id="PTHR23113:SF252">
    <property type="entry name" value="RAS GUANYL-RELEASING PROTEIN 3"/>
    <property type="match status" value="1"/>
</dbReference>
<dbReference type="Ensembl" id="ENSEBUT00000026593.1">
    <property type="protein sequence ID" value="ENSEBUP00000026016.1"/>
    <property type="gene ID" value="ENSEBUG00000016017.1"/>
</dbReference>
<evidence type="ECO:0000256" key="1">
    <source>
        <dbReference type="ARBA" id="ARBA00009566"/>
    </source>
</evidence>
<dbReference type="InterPro" id="IPR002219">
    <property type="entry name" value="PKC_DAG/PE"/>
</dbReference>
<proteinExistence type="inferred from homology"/>
<dbReference type="GO" id="GO:0008270">
    <property type="term" value="F:zinc ion binding"/>
    <property type="evidence" value="ECO:0007669"/>
    <property type="project" value="UniProtKB-KW"/>
</dbReference>
<dbReference type="Gene3D" id="1.20.870.10">
    <property type="entry name" value="Son of sevenless (SoS) protein Chain: S domain 1"/>
    <property type="match status" value="1"/>
</dbReference>
<dbReference type="InterPro" id="IPR018247">
    <property type="entry name" value="EF_Hand_1_Ca_BS"/>
</dbReference>
<evidence type="ECO:0000256" key="4">
    <source>
        <dbReference type="ARBA" id="ARBA00022771"/>
    </source>
</evidence>
<evidence type="ECO:0000256" key="8">
    <source>
        <dbReference type="SAM" id="MobiDB-lite"/>
    </source>
</evidence>
<dbReference type="PROSITE" id="PS00479">
    <property type="entry name" value="ZF_DAG_PE_1"/>
    <property type="match status" value="1"/>
</dbReference>
<dbReference type="Gene3D" id="1.10.238.10">
    <property type="entry name" value="EF-hand"/>
    <property type="match status" value="1"/>
</dbReference>
<feature type="region of interest" description="Disordered" evidence="8">
    <location>
        <begin position="631"/>
        <end position="688"/>
    </location>
</feature>
<sequence length="828" mass="92085">MGLKPRMLRSEAPRKVRKPCRRASELHTVSRFSPSVSRHKSCRAAIGGAGCRVNAGMAGAPAGAQVSPAVAALGKSIMLDEFLETCIQAFDENSPIPDDSTLPHMLLLMHPWFISSADLAQKLHLAYQTASSCDRSATCLKICNFSRFWIQEFPAAFNLDPQLACLMKEFEEEARSQGGEQHGALLDISAVPSYEWMRRVTRPSNACRGRRKVSLLFDHLEPEELAEHLTYMEHKVVRRIGFTDYQSYVLRGCLEENATLERSISLFNGVSQWVQIMVLSKPTALQRAEVITKFVHVAKKLWQLQNFNTLMAVVGGLSHSCISRLKETNSLIVPEVNKVWLEMTDLLSSSGNYGNYRRALAESEGFRVPILGVHLKDLIALHAAMPDRLKDDHINLIKLWQLYSTFRELARLQGTPPVFDGSSDLVHLLTLSLDLCHTEEEIYQLSLSREPRNSKTTTLTATKPVMIPEWISGVPSKPSAATINRHVLRMIESVFKNYDHDQDGYISEQDFGQIVANFPLLEFNPMVEKDSQVMAWRGNCAMPSRDGLVNKDEMAMYFLRASSILYHQLRPSFAHRFQETTFLRPTFCENCAGFMWGLLKQGLKCKDCGVICHKHCRELLLSECKKRSKSLSNESSPLLSSYTSPPGTPGLHTPNNGSDSEVFTFSPTDNTYPRSLQASESPPEGTARVADTPLRLACVCVDTEMSGVDGYSSKAPEVRNWNEGSSGLHTLPKMKAKRLGRMRVRVRGVGVGVNSGKHEEKIEKSGNSEQMISDQENGTLLKDGTMGDIAGQVAAVGAFTISGQQAYRTGQEKGKVIQNECSAFEDGS</sequence>
<dbReference type="InterPro" id="IPR000651">
    <property type="entry name" value="Ras-like_Gua-exchang_fac_N"/>
</dbReference>
<protein>
    <submittedName>
        <fullName evidence="13">RAS guanyl releasing protein 3 (calcium and DAG-regulated)</fullName>
    </submittedName>
</protein>
<keyword evidence="5" id="KW-0862">Zinc</keyword>
<reference evidence="13" key="2">
    <citation type="submission" date="2025-09" db="UniProtKB">
        <authorList>
            <consortium name="Ensembl"/>
        </authorList>
    </citation>
    <scope>IDENTIFICATION</scope>
</reference>
<feature type="compositionally biased region" description="Polar residues" evidence="8">
    <location>
        <begin position="653"/>
        <end position="680"/>
    </location>
</feature>
<dbReference type="GeneTree" id="ENSGT00940000158843"/>
<dbReference type="InterPro" id="IPR046349">
    <property type="entry name" value="C1-like_sf"/>
</dbReference>
<dbReference type="InterPro" id="IPR036964">
    <property type="entry name" value="RASGEF_cat_dom_sf"/>
</dbReference>
<feature type="domain" description="Ras-GEF" evidence="9">
    <location>
        <begin position="221"/>
        <end position="452"/>
    </location>
</feature>
<dbReference type="GO" id="GO:0007265">
    <property type="term" value="P:Ras protein signal transduction"/>
    <property type="evidence" value="ECO:0007669"/>
    <property type="project" value="TreeGrafter"/>
</dbReference>
<evidence type="ECO:0000313" key="13">
    <source>
        <dbReference type="Ensembl" id="ENSEBUP00000026016.1"/>
    </source>
</evidence>
<dbReference type="PROSITE" id="PS00018">
    <property type="entry name" value="EF_HAND_1"/>
    <property type="match status" value="1"/>
</dbReference>
<dbReference type="Pfam" id="PF00617">
    <property type="entry name" value="RasGEF"/>
    <property type="match status" value="1"/>
</dbReference>
<name>A0A8C4R8R5_EPTBU</name>
<dbReference type="SMART" id="SM00147">
    <property type="entry name" value="RasGEF"/>
    <property type="match status" value="1"/>
</dbReference>
<dbReference type="SMART" id="SM00109">
    <property type="entry name" value="C1"/>
    <property type="match status" value="1"/>
</dbReference>
<evidence type="ECO:0000256" key="7">
    <source>
        <dbReference type="PROSITE-ProRule" id="PRU00168"/>
    </source>
</evidence>
<keyword evidence="3" id="KW-0479">Metal-binding</keyword>
<dbReference type="SUPFAM" id="SSF48366">
    <property type="entry name" value="Ras GEF"/>
    <property type="match status" value="1"/>
</dbReference>
<dbReference type="InterPro" id="IPR008937">
    <property type="entry name" value="Ras-like_GEF"/>
</dbReference>
<dbReference type="CDD" id="cd00155">
    <property type="entry name" value="RasGEF"/>
    <property type="match status" value="1"/>
</dbReference>
<feature type="domain" description="N-terminal Ras-GEF" evidence="11">
    <location>
        <begin position="70"/>
        <end position="193"/>
    </location>
</feature>
<comment type="similarity">
    <text evidence="1">Belongs to the RASGRP family.</text>
</comment>
<dbReference type="SMART" id="SM00229">
    <property type="entry name" value="RasGEFN"/>
    <property type="match status" value="1"/>
</dbReference>
<dbReference type="PROSITE" id="PS50081">
    <property type="entry name" value="ZF_DAG_PE_2"/>
    <property type="match status" value="1"/>
</dbReference>
<evidence type="ECO:0000259" key="9">
    <source>
        <dbReference type="PROSITE" id="PS50009"/>
    </source>
</evidence>
<keyword evidence="14" id="KW-1185">Reference proteome</keyword>
<evidence type="ECO:0000259" key="12">
    <source>
        <dbReference type="PROSITE" id="PS50222"/>
    </source>
</evidence>
<dbReference type="InterPro" id="IPR023578">
    <property type="entry name" value="Ras_GEF_dom_sf"/>
</dbReference>
<evidence type="ECO:0000259" key="10">
    <source>
        <dbReference type="PROSITE" id="PS50081"/>
    </source>
</evidence>
<dbReference type="Proteomes" id="UP000694388">
    <property type="component" value="Unplaced"/>
</dbReference>
<dbReference type="PRINTS" id="PR00008">
    <property type="entry name" value="DAGPEDOMAIN"/>
</dbReference>
<dbReference type="PROSITE" id="PS50009">
    <property type="entry name" value="RASGEF_CAT"/>
    <property type="match status" value="1"/>
</dbReference>
<dbReference type="InterPro" id="IPR011992">
    <property type="entry name" value="EF-hand-dom_pair"/>
</dbReference>
<dbReference type="CDD" id="cd06224">
    <property type="entry name" value="REM"/>
    <property type="match status" value="1"/>
</dbReference>
<evidence type="ECO:0000256" key="5">
    <source>
        <dbReference type="ARBA" id="ARBA00022833"/>
    </source>
</evidence>
<feature type="compositionally biased region" description="Low complexity" evidence="8">
    <location>
        <begin position="631"/>
        <end position="651"/>
    </location>
</feature>
<dbReference type="SUPFAM" id="SSF57889">
    <property type="entry name" value="Cysteine-rich domain"/>
    <property type="match status" value="1"/>
</dbReference>
<dbReference type="Gene3D" id="1.10.840.10">
    <property type="entry name" value="Ras guanine-nucleotide exchange factors catalytic domain"/>
    <property type="match status" value="1"/>
</dbReference>
<evidence type="ECO:0000313" key="14">
    <source>
        <dbReference type="Proteomes" id="UP000694388"/>
    </source>
</evidence>
<evidence type="ECO:0000256" key="6">
    <source>
        <dbReference type="ARBA" id="ARBA00022837"/>
    </source>
</evidence>
<dbReference type="InterPro" id="IPR020454">
    <property type="entry name" value="DAG/PE-bd"/>
</dbReference>
<dbReference type="GO" id="GO:0005509">
    <property type="term" value="F:calcium ion binding"/>
    <property type="evidence" value="ECO:0007669"/>
    <property type="project" value="InterPro"/>
</dbReference>
<dbReference type="Gene3D" id="3.30.60.20">
    <property type="match status" value="1"/>
</dbReference>
<dbReference type="InterPro" id="IPR002048">
    <property type="entry name" value="EF_hand_dom"/>
</dbReference>
<evidence type="ECO:0000256" key="2">
    <source>
        <dbReference type="ARBA" id="ARBA00022658"/>
    </source>
</evidence>
<evidence type="ECO:0000259" key="11">
    <source>
        <dbReference type="PROSITE" id="PS50212"/>
    </source>
</evidence>
<dbReference type="AlphaFoldDB" id="A0A8C4R8R5"/>
<dbReference type="PROSITE" id="PS50222">
    <property type="entry name" value="EF_HAND_2"/>
    <property type="match status" value="1"/>
</dbReference>
<feature type="domain" description="EF-hand" evidence="12">
    <location>
        <begin position="486"/>
        <end position="521"/>
    </location>
</feature>
<accession>A0A8C4R8R5</accession>
<dbReference type="PANTHER" id="PTHR23113">
    <property type="entry name" value="GUANINE NUCLEOTIDE EXCHANGE FACTOR"/>
    <property type="match status" value="1"/>
</dbReference>
<dbReference type="FunFam" id="1.10.840.10:FF:000003">
    <property type="entry name" value="Ras guanyl-releasing protein 3 isoform 1"/>
    <property type="match status" value="1"/>
</dbReference>
<dbReference type="GO" id="GO:0005886">
    <property type="term" value="C:plasma membrane"/>
    <property type="evidence" value="ECO:0007669"/>
    <property type="project" value="TreeGrafter"/>
</dbReference>
<keyword evidence="4" id="KW-0863">Zinc-finger</keyword>
<reference evidence="13" key="1">
    <citation type="submission" date="2025-08" db="UniProtKB">
        <authorList>
            <consortium name="Ensembl"/>
        </authorList>
    </citation>
    <scope>IDENTIFICATION</scope>
</reference>
<dbReference type="SUPFAM" id="SSF47473">
    <property type="entry name" value="EF-hand"/>
    <property type="match status" value="1"/>
</dbReference>
<keyword evidence="2 7" id="KW-0344">Guanine-nucleotide releasing factor</keyword>
<dbReference type="Pfam" id="PF00130">
    <property type="entry name" value="C1_1"/>
    <property type="match status" value="1"/>
</dbReference>
<keyword evidence="6" id="KW-0106">Calcium</keyword>
<organism evidence="13 14">
    <name type="scientific">Eptatretus burgeri</name>
    <name type="common">Inshore hagfish</name>
    <dbReference type="NCBI Taxonomy" id="7764"/>
    <lineage>
        <taxon>Eukaryota</taxon>
        <taxon>Metazoa</taxon>
        <taxon>Chordata</taxon>
        <taxon>Craniata</taxon>
        <taxon>Vertebrata</taxon>
        <taxon>Cyclostomata</taxon>
        <taxon>Myxini</taxon>
        <taxon>Myxiniformes</taxon>
        <taxon>Myxinidae</taxon>
        <taxon>Eptatretinae</taxon>
        <taxon>Eptatretus</taxon>
    </lineage>
</organism>
<evidence type="ECO:0000256" key="3">
    <source>
        <dbReference type="ARBA" id="ARBA00022723"/>
    </source>
</evidence>